<feature type="transmembrane region" description="Helical" evidence="5">
    <location>
        <begin position="56"/>
        <end position="83"/>
    </location>
</feature>
<comment type="subcellular location">
    <subcellularLocation>
        <location evidence="1 5">Membrane</location>
        <topology evidence="1 5">Multi-pass membrane protein</topology>
    </subcellularLocation>
</comment>
<dbReference type="AlphaFoldDB" id="A0A9Q9C9B0"/>
<dbReference type="Pfam" id="PF03208">
    <property type="entry name" value="PRA1"/>
    <property type="match status" value="1"/>
</dbReference>
<feature type="transmembrane region" description="Helical" evidence="5">
    <location>
        <begin position="128"/>
        <end position="146"/>
    </location>
</feature>
<organism evidence="6 7">
    <name type="scientific">Encephalitozoon hellem</name>
    <name type="common">Microsporidian parasite</name>
    <dbReference type="NCBI Taxonomy" id="27973"/>
    <lineage>
        <taxon>Eukaryota</taxon>
        <taxon>Fungi</taxon>
        <taxon>Fungi incertae sedis</taxon>
        <taxon>Microsporidia</taxon>
        <taxon>Unikaryonidae</taxon>
        <taxon>Encephalitozoon</taxon>
    </lineage>
</organism>
<evidence type="ECO:0000256" key="3">
    <source>
        <dbReference type="ARBA" id="ARBA00022989"/>
    </source>
</evidence>
<keyword evidence="2 5" id="KW-0812">Transmembrane</keyword>
<evidence type="ECO:0000313" key="7">
    <source>
        <dbReference type="Proteomes" id="UP001059546"/>
    </source>
</evidence>
<evidence type="ECO:0000256" key="1">
    <source>
        <dbReference type="ARBA" id="ARBA00004141"/>
    </source>
</evidence>
<dbReference type="Proteomes" id="UP001059546">
    <property type="component" value="Chromosome II"/>
</dbReference>
<name>A0A9Q9C9B0_ENCHE</name>
<dbReference type="PANTHER" id="PTHR19317:SF0">
    <property type="entry name" value="PRENYLATED RAB ACCEPTOR PROTEIN 1"/>
    <property type="match status" value="1"/>
</dbReference>
<gene>
    <name evidence="6" type="ORF">GPU96_02g03880</name>
</gene>
<dbReference type="GO" id="GO:0005794">
    <property type="term" value="C:Golgi apparatus"/>
    <property type="evidence" value="ECO:0007669"/>
    <property type="project" value="TreeGrafter"/>
</dbReference>
<proteinExistence type="inferred from homology"/>
<dbReference type="EMBL" id="CP075148">
    <property type="protein sequence ID" value="UTX42673.1"/>
    <property type="molecule type" value="Genomic_DNA"/>
</dbReference>
<dbReference type="GO" id="GO:0016020">
    <property type="term" value="C:membrane"/>
    <property type="evidence" value="ECO:0007669"/>
    <property type="project" value="UniProtKB-SubCell"/>
</dbReference>
<feature type="transmembrane region" description="Helical" evidence="5">
    <location>
        <begin position="103"/>
        <end position="121"/>
    </location>
</feature>
<protein>
    <recommendedName>
        <fullName evidence="5">PRA1 family protein</fullName>
    </recommendedName>
</protein>
<dbReference type="PANTHER" id="PTHR19317">
    <property type="entry name" value="PRENYLATED RAB ACCEPTOR 1-RELATED"/>
    <property type="match status" value="1"/>
</dbReference>
<reference evidence="6" key="1">
    <citation type="submission" date="2021-05" db="EMBL/GenBank/DDBJ databases">
        <title>Encephalitozoon hellem ATCC 50604 Complete Genome.</title>
        <authorList>
            <person name="Mascarenhas dos Santos A.C."/>
            <person name="Julian A.T."/>
            <person name="Pombert J.-F."/>
        </authorList>
    </citation>
    <scope>NUCLEOTIDE SEQUENCE</scope>
    <source>
        <strain evidence="6">ATCC 50604</strain>
    </source>
</reference>
<evidence type="ECO:0000256" key="4">
    <source>
        <dbReference type="ARBA" id="ARBA00023136"/>
    </source>
</evidence>
<accession>A0A9Q9C9B0</accession>
<comment type="similarity">
    <text evidence="5">Belongs to the PRA1 family.</text>
</comment>
<keyword evidence="4 5" id="KW-0472">Membrane</keyword>
<evidence type="ECO:0000256" key="5">
    <source>
        <dbReference type="RuleBase" id="RU363107"/>
    </source>
</evidence>
<dbReference type="InterPro" id="IPR004895">
    <property type="entry name" value="Prenylated_rab_accept_PRA1"/>
</dbReference>
<keyword evidence="3 5" id="KW-1133">Transmembrane helix</keyword>
<evidence type="ECO:0000256" key="2">
    <source>
        <dbReference type="ARBA" id="ARBA00022692"/>
    </source>
</evidence>
<evidence type="ECO:0000313" key="6">
    <source>
        <dbReference type="EMBL" id="UTX42673.1"/>
    </source>
</evidence>
<sequence>MQGGMQQEKTFQKNIKEALGDKHVAKDFFSIRNASVPHDLNDAKRRVLANLDRFKFHYLAMAAIFALIYVLYRLELIILIGIVSVTAYAYKTKPTLFNIEMEPKSVCIAGVVGILIFFIFFKEAIVGLLAISAICGIVTLVHAAALEENSEKGDEV</sequence>